<evidence type="ECO:0000313" key="8">
    <source>
        <dbReference type="Proteomes" id="UP000786811"/>
    </source>
</evidence>
<keyword evidence="7" id="KW-0648">Protein biosynthesis</keyword>
<feature type="compositionally biased region" description="Low complexity" evidence="6">
    <location>
        <begin position="143"/>
        <end position="158"/>
    </location>
</feature>
<dbReference type="GO" id="GO:0046982">
    <property type="term" value="F:protein heterodimerization activity"/>
    <property type="evidence" value="ECO:0007669"/>
    <property type="project" value="InterPro"/>
</dbReference>
<dbReference type="Gene3D" id="1.10.20.10">
    <property type="entry name" value="Histone, subunit A"/>
    <property type="match status" value="1"/>
</dbReference>
<keyword evidence="3" id="KW-0805">Transcription regulation</keyword>
<dbReference type="InterPro" id="IPR003162">
    <property type="entry name" value="TFIID-31"/>
</dbReference>
<dbReference type="CDD" id="cd07979">
    <property type="entry name" value="HFD_TAF9"/>
    <property type="match status" value="1"/>
</dbReference>
<proteinExistence type="inferred from homology"/>
<dbReference type="EMBL" id="CAJNRD030001117">
    <property type="protein sequence ID" value="CAG5076358.1"/>
    <property type="molecule type" value="Genomic_DNA"/>
</dbReference>
<gene>
    <name evidence="7" type="ORF">HICCMSTLAB_LOCUS2161</name>
</gene>
<protein>
    <submittedName>
        <fullName evidence="7">Similar to e(Y)1: Transcription initiation factor TFIID subunit 9 (Drosophila melanogaster)</fullName>
    </submittedName>
</protein>
<dbReference type="GO" id="GO:0003743">
    <property type="term" value="F:translation initiation factor activity"/>
    <property type="evidence" value="ECO:0007669"/>
    <property type="project" value="UniProtKB-KW"/>
</dbReference>
<evidence type="ECO:0000313" key="7">
    <source>
        <dbReference type="EMBL" id="CAG5076358.1"/>
    </source>
</evidence>
<keyword evidence="4" id="KW-0804">Transcription</keyword>
<feature type="region of interest" description="Disordered" evidence="6">
    <location>
        <begin position="143"/>
        <end position="170"/>
    </location>
</feature>
<evidence type="ECO:0000256" key="1">
    <source>
        <dbReference type="ARBA" id="ARBA00004123"/>
    </source>
</evidence>
<evidence type="ECO:0000256" key="2">
    <source>
        <dbReference type="ARBA" id="ARBA00007646"/>
    </source>
</evidence>
<dbReference type="Pfam" id="PF02291">
    <property type="entry name" value="TFIID-31kDa"/>
    <property type="match status" value="1"/>
</dbReference>
<organism evidence="7 8">
    <name type="scientific">Cotesia congregata</name>
    <name type="common">Parasitoid wasp</name>
    <name type="synonym">Apanteles congregatus</name>
    <dbReference type="NCBI Taxonomy" id="51543"/>
    <lineage>
        <taxon>Eukaryota</taxon>
        <taxon>Metazoa</taxon>
        <taxon>Ecdysozoa</taxon>
        <taxon>Arthropoda</taxon>
        <taxon>Hexapoda</taxon>
        <taxon>Insecta</taxon>
        <taxon>Pterygota</taxon>
        <taxon>Neoptera</taxon>
        <taxon>Endopterygota</taxon>
        <taxon>Hymenoptera</taxon>
        <taxon>Apocrita</taxon>
        <taxon>Ichneumonoidea</taxon>
        <taxon>Braconidae</taxon>
        <taxon>Microgastrinae</taxon>
        <taxon>Cotesia</taxon>
    </lineage>
</organism>
<reference evidence="7" key="1">
    <citation type="submission" date="2021-04" db="EMBL/GenBank/DDBJ databases">
        <authorList>
            <person name="Chebbi M.A.C M."/>
        </authorList>
    </citation>
    <scope>NUCLEOTIDE SEQUENCE</scope>
</reference>
<comment type="caution">
    <text evidence="7">The sequence shown here is derived from an EMBL/GenBank/DDBJ whole genome shotgun (WGS) entry which is preliminary data.</text>
</comment>
<comment type="similarity">
    <text evidence="2">Belongs to the TAF9 family.</text>
</comment>
<sequence>MEVGKNPQMAVIIESIIKSMGIEDYDPSVIQQLLEFVYRNATGVIEDGKVFAKHANKKFLDGSDISLALNMKSEVCDVRVGPMTTSSLKELARVHNSVPLEFVKPKDGLRLPADRYCSTAVNYKLKPGISGQLPQTVNRSAGKSLGVSGKSGVGAKPVSARRPTVQKNPSAMTFKPVIKFSSASSVNSEVKSAGVGAGKSQIDDGVIVKAEAPSVDMEVERSAKRKRGIDDHDYDLEHLLN</sequence>
<dbReference type="SUPFAM" id="SSF47113">
    <property type="entry name" value="Histone-fold"/>
    <property type="match status" value="1"/>
</dbReference>
<dbReference type="GO" id="GO:0016251">
    <property type="term" value="F:RNA polymerase II general transcription initiation factor activity"/>
    <property type="evidence" value="ECO:0007669"/>
    <property type="project" value="TreeGrafter"/>
</dbReference>
<dbReference type="GO" id="GO:0000124">
    <property type="term" value="C:SAGA complex"/>
    <property type="evidence" value="ECO:0007669"/>
    <property type="project" value="TreeGrafter"/>
</dbReference>
<dbReference type="OrthoDB" id="341924at2759"/>
<dbReference type="GO" id="GO:0003713">
    <property type="term" value="F:transcription coactivator activity"/>
    <property type="evidence" value="ECO:0007669"/>
    <property type="project" value="TreeGrafter"/>
</dbReference>
<evidence type="ECO:0000256" key="4">
    <source>
        <dbReference type="ARBA" id="ARBA00023163"/>
    </source>
</evidence>
<dbReference type="GO" id="GO:0005669">
    <property type="term" value="C:transcription factor TFIID complex"/>
    <property type="evidence" value="ECO:0007669"/>
    <property type="project" value="TreeGrafter"/>
</dbReference>
<dbReference type="Proteomes" id="UP000786811">
    <property type="component" value="Unassembled WGS sequence"/>
</dbReference>
<evidence type="ECO:0000256" key="6">
    <source>
        <dbReference type="SAM" id="MobiDB-lite"/>
    </source>
</evidence>
<keyword evidence="8" id="KW-1185">Reference proteome</keyword>
<dbReference type="PANTHER" id="PTHR48068">
    <property type="entry name" value="TAF9 RNA POLYMERASE II, TATA BOX-BINDING PROTEIN (TBP)-ASSOCIATED FACTOR"/>
    <property type="match status" value="1"/>
</dbReference>
<evidence type="ECO:0000256" key="3">
    <source>
        <dbReference type="ARBA" id="ARBA00023015"/>
    </source>
</evidence>
<dbReference type="GO" id="GO:0051123">
    <property type="term" value="P:RNA polymerase II preinitiation complex assembly"/>
    <property type="evidence" value="ECO:0007669"/>
    <property type="project" value="TreeGrafter"/>
</dbReference>
<dbReference type="InterPro" id="IPR009072">
    <property type="entry name" value="Histone-fold"/>
</dbReference>
<keyword evidence="7" id="KW-0396">Initiation factor</keyword>
<keyword evidence="5" id="KW-0539">Nucleus</keyword>
<name>A0A8J2H3U8_COTCN</name>
<evidence type="ECO:0000256" key="5">
    <source>
        <dbReference type="ARBA" id="ARBA00023242"/>
    </source>
</evidence>
<dbReference type="InterPro" id="IPR051431">
    <property type="entry name" value="TFIID_subunit_9"/>
</dbReference>
<accession>A0A8J2H3U8</accession>
<comment type="subcellular location">
    <subcellularLocation>
        <location evidence="1">Nucleus</location>
    </subcellularLocation>
</comment>
<dbReference type="PANTHER" id="PTHR48068:SF4">
    <property type="entry name" value="TATA-BOX BINDING PROTEIN ASSOCIATED FACTOR 9"/>
    <property type="match status" value="1"/>
</dbReference>
<dbReference type="AlphaFoldDB" id="A0A8J2H3U8"/>